<comment type="caution">
    <text evidence="2">The sequence shown here is derived from an EMBL/GenBank/DDBJ whole genome shotgun (WGS) entry which is preliminary data.</text>
</comment>
<evidence type="ECO:0000313" key="2">
    <source>
        <dbReference type="EMBL" id="OMH79532.1"/>
    </source>
</evidence>
<sequence>MRFIYLLALPVISGLFYDCTHTSSKWTSCGDDHFYRDITYTYWIGASKENFQPIPGIAATRWEMDYFSPEYKDKDATKANYSILDMLNYPKWLFSVIENKLPATGVQCSYKGQFYTLIQLMNQKGSYEATMNYAYGSVYVRALPME</sequence>
<keyword evidence="1" id="KW-0732">Signal</keyword>
<dbReference type="Proteomes" id="UP000188320">
    <property type="component" value="Unassembled WGS sequence"/>
</dbReference>
<name>A0A1R1PF89_ZANCU</name>
<evidence type="ECO:0000313" key="3">
    <source>
        <dbReference type="EMBL" id="OMH84602.1"/>
    </source>
</evidence>
<dbReference type="EMBL" id="LSSK01000173">
    <property type="protein sequence ID" value="OMH84602.1"/>
    <property type="molecule type" value="Genomic_DNA"/>
</dbReference>
<proteinExistence type="predicted"/>
<feature type="chain" id="PRO_5015068939" evidence="1">
    <location>
        <begin position="23"/>
        <end position="146"/>
    </location>
</feature>
<reference evidence="2" key="1">
    <citation type="submission" date="2017-01" db="EMBL/GenBank/DDBJ databases">
        <authorList>
            <person name="Mah S.A."/>
            <person name="Swanson W.J."/>
            <person name="Moy G.W."/>
            <person name="Vacquier V.D."/>
        </authorList>
    </citation>
    <scope>NUCLEOTIDE SEQUENCE [LARGE SCALE GENOMIC DNA]</scope>
    <source>
        <strain evidence="2">COL-18-3</strain>
    </source>
</reference>
<reference evidence="4" key="2">
    <citation type="submission" date="2017-01" db="EMBL/GenBank/DDBJ databases">
        <authorList>
            <person name="Wang Y."/>
            <person name="White M."/>
            <person name="Kvist S."/>
            <person name="Moncalvo J.-M."/>
        </authorList>
    </citation>
    <scope>NUCLEOTIDE SEQUENCE [LARGE SCALE GENOMIC DNA]</scope>
    <source>
        <strain evidence="4">COL-18-3</strain>
    </source>
</reference>
<evidence type="ECO:0000313" key="4">
    <source>
        <dbReference type="Proteomes" id="UP000188320"/>
    </source>
</evidence>
<dbReference type="EMBL" id="LSSK01001518">
    <property type="protein sequence ID" value="OMH79532.1"/>
    <property type="molecule type" value="Genomic_DNA"/>
</dbReference>
<gene>
    <name evidence="3" type="ORF">AX774_g1870</name>
    <name evidence="2" type="ORF">AX774_g7049</name>
</gene>
<accession>A0A1R1PF89</accession>
<organism evidence="2 4">
    <name type="scientific">Zancudomyces culisetae</name>
    <name type="common">Gut fungus</name>
    <name type="synonym">Smittium culisetae</name>
    <dbReference type="NCBI Taxonomy" id="1213189"/>
    <lineage>
        <taxon>Eukaryota</taxon>
        <taxon>Fungi</taxon>
        <taxon>Fungi incertae sedis</taxon>
        <taxon>Zoopagomycota</taxon>
        <taxon>Kickxellomycotina</taxon>
        <taxon>Harpellomycetes</taxon>
        <taxon>Harpellales</taxon>
        <taxon>Legeriomycetaceae</taxon>
        <taxon>Zancudomyces</taxon>
    </lineage>
</organism>
<dbReference type="AlphaFoldDB" id="A0A1R1PF89"/>
<protein>
    <submittedName>
        <fullName evidence="2">Uncharacterized protein</fullName>
    </submittedName>
</protein>
<evidence type="ECO:0000256" key="1">
    <source>
        <dbReference type="SAM" id="SignalP"/>
    </source>
</evidence>
<keyword evidence="4" id="KW-1185">Reference proteome</keyword>
<feature type="signal peptide" evidence="1">
    <location>
        <begin position="1"/>
        <end position="22"/>
    </location>
</feature>